<keyword evidence="5 9" id="KW-0812">Transmembrane</keyword>
<dbReference type="EMBL" id="VDMN01000001">
    <property type="protein sequence ID" value="TNM65374.1"/>
    <property type="molecule type" value="Genomic_DNA"/>
</dbReference>
<keyword evidence="7 9" id="KW-1133">Transmembrane helix</keyword>
<protein>
    <submittedName>
        <fullName evidence="11">Amino acid ABC transporter permease</fullName>
    </submittedName>
</protein>
<sequence>MNYETIGPIAQALLAGVVVTVEVSIGALFIAVVWGGLLASLRFLYPSRMLDLAISTYVEIFRNIPTLTHLLIVYFGLAYFGVTLPSLAAAILALGLIGGAVMADVFRAGFQAVPIGQTEAALATGLPPLLTFRLVIFPQALRIILPPSGNYAVGLVKDTSLVAAISAPEIMFNARQIVNVSFQTGLVYGTAAMIYLALTFLLTALFYALERKAAY</sequence>
<dbReference type="CDD" id="cd06261">
    <property type="entry name" value="TM_PBP2"/>
    <property type="match status" value="1"/>
</dbReference>
<evidence type="ECO:0000259" key="10">
    <source>
        <dbReference type="PROSITE" id="PS50928"/>
    </source>
</evidence>
<dbReference type="SUPFAM" id="SSF161098">
    <property type="entry name" value="MetI-like"/>
    <property type="match status" value="1"/>
</dbReference>
<evidence type="ECO:0000256" key="6">
    <source>
        <dbReference type="ARBA" id="ARBA00022970"/>
    </source>
</evidence>
<evidence type="ECO:0000313" key="11">
    <source>
        <dbReference type="EMBL" id="TNM65374.1"/>
    </source>
</evidence>
<evidence type="ECO:0000256" key="5">
    <source>
        <dbReference type="ARBA" id="ARBA00022692"/>
    </source>
</evidence>
<dbReference type="AlphaFoldDB" id="A0A5C4XS01"/>
<evidence type="ECO:0000256" key="7">
    <source>
        <dbReference type="ARBA" id="ARBA00022989"/>
    </source>
</evidence>
<comment type="similarity">
    <text evidence="2">Belongs to the binding-protein-dependent transport system permease family. HisMQ subfamily.</text>
</comment>
<accession>A0A5C4XS01</accession>
<evidence type="ECO:0000256" key="1">
    <source>
        <dbReference type="ARBA" id="ARBA00004429"/>
    </source>
</evidence>
<dbReference type="InterPro" id="IPR043429">
    <property type="entry name" value="ArtM/GltK/GlnP/TcyL/YhdX-like"/>
</dbReference>
<dbReference type="NCBIfam" id="TIGR01726">
    <property type="entry name" value="HEQRo_perm_3TM"/>
    <property type="match status" value="1"/>
</dbReference>
<name>A0A5C4XS01_9HYPH</name>
<dbReference type="GO" id="GO:0043190">
    <property type="term" value="C:ATP-binding cassette (ABC) transporter complex"/>
    <property type="evidence" value="ECO:0007669"/>
    <property type="project" value="InterPro"/>
</dbReference>
<dbReference type="PROSITE" id="PS50928">
    <property type="entry name" value="ABC_TM1"/>
    <property type="match status" value="1"/>
</dbReference>
<evidence type="ECO:0000313" key="12">
    <source>
        <dbReference type="Proteomes" id="UP000311605"/>
    </source>
</evidence>
<keyword evidence="3 9" id="KW-0813">Transport</keyword>
<dbReference type="PANTHER" id="PTHR30614:SF0">
    <property type="entry name" value="L-CYSTINE TRANSPORT SYSTEM PERMEASE PROTEIN TCYL"/>
    <property type="match status" value="1"/>
</dbReference>
<evidence type="ECO:0000256" key="9">
    <source>
        <dbReference type="RuleBase" id="RU363032"/>
    </source>
</evidence>
<evidence type="ECO:0000256" key="8">
    <source>
        <dbReference type="ARBA" id="ARBA00023136"/>
    </source>
</evidence>
<dbReference type="GO" id="GO:0006865">
    <property type="term" value="P:amino acid transport"/>
    <property type="evidence" value="ECO:0007669"/>
    <property type="project" value="UniProtKB-KW"/>
</dbReference>
<dbReference type="Gene3D" id="1.10.3720.10">
    <property type="entry name" value="MetI-like"/>
    <property type="match status" value="1"/>
</dbReference>
<dbReference type="GO" id="GO:0022857">
    <property type="term" value="F:transmembrane transporter activity"/>
    <property type="evidence" value="ECO:0007669"/>
    <property type="project" value="InterPro"/>
</dbReference>
<reference evidence="11 12" key="1">
    <citation type="submission" date="2019-06" db="EMBL/GenBank/DDBJ databases">
        <title>The draft genome of Rhizobium smilacinae PTYR-5.</title>
        <authorList>
            <person name="Liu L."/>
            <person name="Li L."/>
            <person name="Zhang X."/>
        </authorList>
    </citation>
    <scope>NUCLEOTIDE SEQUENCE [LARGE SCALE GENOMIC DNA]</scope>
    <source>
        <strain evidence="11 12">PTYR-5</strain>
    </source>
</reference>
<dbReference type="PANTHER" id="PTHR30614">
    <property type="entry name" value="MEMBRANE COMPONENT OF AMINO ACID ABC TRANSPORTER"/>
    <property type="match status" value="1"/>
</dbReference>
<dbReference type="Pfam" id="PF00528">
    <property type="entry name" value="BPD_transp_1"/>
    <property type="match status" value="1"/>
</dbReference>
<dbReference type="InterPro" id="IPR000515">
    <property type="entry name" value="MetI-like"/>
</dbReference>
<comment type="caution">
    <text evidence="11">The sequence shown here is derived from an EMBL/GenBank/DDBJ whole genome shotgun (WGS) entry which is preliminary data.</text>
</comment>
<feature type="transmembrane region" description="Helical" evidence="9">
    <location>
        <begin position="12"/>
        <end position="39"/>
    </location>
</feature>
<dbReference type="OrthoDB" id="7341446at2"/>
<evidence type="ECO:0000256" key="2">
    <source>
        <dbReference type="ARBA" id="ARBA00010072"/>
    </source>
</evidence>
<feature type="transmembrane region" description="Helical" evidence="9">
    <location>
        <begin position="186"/>
        <end position="209"/>
    </location>
</feature>
<feature type="domain" description="ABC transmembrane type-1" evidence="10">
    <location>
        <begin position="17"/>
        <end position="206"/>
    </location>
</feature>
<dbReference type="RefSeq" id="WP_139672981.1">
    <property type="nucleotide sequence ID" value="NZ_VDMN01000001.1"/>
</dbReference>
<evidence type="ECO:0000256" key="3">
    <source>
        <dbReference type="ARBA" id="ARBA00022448"/>
    </source>
</evidence>
<gene>
    <name evidence="11" type="ORF">FHP24_03630</name>
</gene>
<proteinExistence type="inferred from homology"/>
<keyword evidence="12" id="KW-1185">Reference proteome</keyword>
<keyword evidence="8 9" id="KW-0472">Membrane</keyword>
<keyword evidence="4" id="KW-1003">Cell membrane</keyword>
<keyword evidence="6" id="KW-0029">Amino-acid transport</keyword>
<dbReference type="Proteomes" id="UP000311605">
    <property type="component" value="Unassembled WGS sequence"/>
</dbReference>
<dbReference type="InterPro" id="IPR010065">
    <property type="entry name" value="AA_ABC_transptr_permease_3TM"/>
</dbReference>
<organism evidence="11 12">
    <name type="scientific">Aliirhizobium smilacinae</name>
    <dbReference type="NCBI Taxonomy" id="1395944"/>
    <lineage>
        <taxon>Bacteria</taxon>
        <taxon>Pseudomonadati</taxon>
        <taxon>Pseudomonadota</taxon>
        <taxon>Alphaproteobacteria</taxon>
        <taxon>Hyphomicrobiales</taxon>
        <taxon>Rhizobiaceae</taxon>
        <taxon>Aliirhizobium</taxon>
    </lineage>
</organism>
<evidence type="ECO:0000256" key="4">
    <source>
        <dbReference type="ARBA" id="ARBA00022475"/>
    </source>
</evidence>
<comment type="subcellular location">
    <subcellularLocation>
        <location evidence="1">Cell inner membrane</location>
        <topology evidence="1">Multi-pass membrane protein</topology>
    </subcellularLocation>
    <subcellularLocation>
        <location evidence="9">Cell membrane</location>
        <topology evidence="9">Multi-pass membrane protein</topology>
    </subcellularLocation>
</comment>
<dbReference type="InterPro" id="IPR035906">
    <property type="entry name" value="MetI-like_sf"/>
</dbReference>